<accession>A0A8J5HVL1</accession>
<feature type="domain" description="DUF659" evidence="1">
    <location>
        <begin position="156"/>
        <end position="272"/>
    </location>
</feature>
<dbReference type="Proteomes" id="UP000734854">
    <property type="component" value="Unassembled WGS sequence"/>
</dbReference>
<sequence>MESFQNESAQEDVDDYFPLWKFVTKVEKAVEGGNVTWSCNICSKVCKGSYSRVKAHLLKQKGDGIAGCTAVTMDQMKRMQQLIDYVELRKKNSKHKEVPLPSSSALSNMTSKSSFCSSGILQNDDPTKKRKGPLGPLEKTFNLMSSTLKLQGYLPPGYNLLRTSLLQKEKAHIGKFWEPTKAAWKQKGVSICSDGWSDVQRRPLINIMIVCESGPMFLKVINCEGEYKDKAFISKLLINAINEVGHQNVVQLVTDSAPVCKAVGLLVEAKRSPHYNEGESKMWNVKVDGFDSIDMEGAVIFEIANLSLDKPELELVLFTNEGGVGDETDMDV</sequence>
<comment type="caution">
    <text evidence="2">The sequence shown here is derived from an EMBL/GenBank/DDBJ whole genome shotgun (WGS) entry which is preliminary data.</text>
</comment>
<dbReference type="PANTHER" id="PTHR32166">
    <property type="entry name" value="OSJNBA0013A04.12 PROTEIN"/>
    <property type="match status" value="1"/>
</dbReference>
<organism evidence="2 3">
    <name type="scientific">Zingiber officinale</name>
    <name type="common">Ginger</name>
    <name type="synonym">Amomum zingiber</name>
    <dbReference type="NCBI Taxonomy" id="94328"/>
    <lineage>
        <taxon>Eukaryota</taxon>
        <taxon>Viridiplantae</taxon>
        <taxon>Streptophyta</taxon>
        <taxon>Embryophyta</taxon>
        <taxon>Tracheophyta</taxon>
        <taxon>Spermatophyta</taxon>
        <taxon>Magnoliopsida</taxon>
        <taxon>Liliopsida</taxon>
        <taxon>Zingiberales</taxon>
        <taxon>Zingiberaceae</taxon>
        <taxon>Zingiber</taxon>
    </lineage>
</organism>
<protein>
    <recommendedName>
        <fullName evidence="1">DUF659 domain-containing protein</fullName>
    </recommendedName>
</protein>
<evidence type="ECO:0000313" key="3">
    <source>
        <dbReference type="Proteomes" id="UP000734854"/>
    </source>
</evidence>
<keyword evidence="3" id="KW-1185">Reference proteome</keyword>
<evidence type="ECO:0000259" key="1">
    <source>
        <dbReference type="Pfam" id="PF04937"/>
    </source>
</evidence>
<evidence type="ECO:0000313" key="2">
    <source>
        <dbReference type="EMBL" id="KAG6532577.1"/>
    </source>
</evidence>
<dbReference type="InterPro" id="IPR007021">
    <property type="entry name" value="DUF659"/>
</dbReference>
<dbReference type="AlphaFoldDB" id="A0A8J5HVL1"/>
<reference evidence="2 3" key="1">
    <citation type="submission" date="2020-08" db="EMBL/GenBank/DDBJ databases">
        <title>Plant Genome Project.</title>
        <authorList>
            <person name="Zhang R.-G."/>
        </authorList>
    </citation>
    <scope>NUCLEOTIDE SEQUENCE [LARGE SCALE GENOMIC DNA]</scope>
    <source>
        <tissue evidence="2">Rhizome</tissue>
    </source>
</reference>
<proteinExistence type="predicted"/>
<dbReference type="EMBL" id="JACMSC010000002">
    <property type="protein sequence ID" value="KAG6532577.1"/>
    <property type="molecule type" value="Genomic_DNA"/>
</dbReference>
<gene>
    <name evidence="2" type="ORF">ZIOFF_006426</name>
</gene>
<dbReference type="Pfam" id="PF04937">
    <property type="entry name" value="DUF659"/>
    <property type="match status" value="1"/>
</dbReference>
<name>A0A8J5HVL1_ZINOF</name>
<dbReference type="PANTHER" id="PTHR32166:SF81">
    <property type="entry name" value="OS06G0658400 PROTEIN"/>
    <property type="match status" value="1"/>
</dbReference>